<dbReference type="SUPFAM" id="SSF144064">
    <property type="entry name" value="Heme iron utilization protein-like"/>
    <property type="match status" value="1"/>
</dbReference>
<dbReference type="NCBIfam" id="TIGR04108">
    <property type="entry name" value="HutX"/>
    <property type="match status" value="1"/>
</dbReference>
<dbReference type="PIRSF" id="PIRSF030840">
    <property type="entry name" value="DUF1008"/>
    <property type="match status" value="1"/>
</dbReference>
<reference evidence="1" key="1">
    <citation type="submission" date="2021-11" db="EMBL/GenBank/DDBJ databases">
        <title>Vibrio ZSDE26 sp. nov. and Vibrio ZSDZ34 sp. nov., isolated from coastal seawater in Qingdao.</title>
        <authorList>
            <person name="Zhang P."/>
        </authorList>
    </citation>
    <scope>NUCLEOTIDE SEQUENCE</scope>
    <source>
        <strain evidence="1">ZSDE26</strain>
    </source>
</reference>
<proteinExistence type="predicted"/>
<organism evidence="1 2">
    <name type="scientific">Vibrio amylolyticus</name>
    <dbReference type="NCBI Taxonomy" id="2847292"/>
    <lineage>
        <taxon>Bacteria</taxon>
        <taxon>Pseudomonadati</taxon>
        <taxon>Pseudomonadota</taxon>
        <taxon>Gammaproteobacteria</taxon>
        <taxon>Vibrionales</taxon>
        <taxon>Vibrionaceae</taxon>
        <taxon>Vibrio</taxon>
    </lineage>
</organism>
<dbReference type="InterPro" id="IPR010413">
    <property type="entry name" value="HutX-like"/>
</dbReference>
<protein>
    <submittedName>
        <fullName evidence="1">Heme utilization cystosolic carrier protein HutX</fullName>
    </submittedName>
</protein>
<dbReference type="EMBL" id="JAJHVV010000007">
    <property type="protein sequence ID" value="MCK6264194.1"/>
    <property type="molecule type" value="Genomic_DNA"/>
</dbReference>
<name>A0A9X1XJT5_9VIBR</name>
<keyword evidence="2" id="KW-1185">Reference proteome</keyword>
<dbReference type="InterPro" id="IPR053733">
    <property type="entry name" value="Heme_Transport_Util_sf"/>
</dbReference>
<evidence type="ECO:0000313" key="1">
    <source>
        <dbReference type="EMBL" id="MCK6264194.1"/>
    </source>
</evidence>
<dbReference type="Proteomes" id="UP001139559">
    <property type="component" value="Unassembled WGS sequence"/>
</dbReference>
<comment type="caution">
    <text evidence="1">The sequence shown here is derived from an EMBL/GenBank/DDBJ whole genome shotgun (WGS) entry which is preliminary data.</text>
</comment>
<dbReference type="Gene3D" id="3.40.1570.10">
    <property type="entry name" value="HemS/ChuS/ChuX like domains"/>
    <property type="match status" value="1"/>
</dbReference>
<gene>
    <name evidence="1" type="primary">hutX</name>
    <name evidence="1" type="ORF">KP803_13015</name>
</gene>
<evidence type="ECO:0000313" key="2">
    <source>
        <dbReference type="Proteomes" id="UP001139559"/>
    </source>
</evidence>
<dbReference type="AlphaFoldDB" id="A0A9X1XJT5"/>
<dbReference type="Pfam" id="PF06228">
    <property type="entry name" value="ChuX_HutX"/>
    <property type="match status" value="1"/>
</dbReference>
<sequence>MFTSSSYLEVKELVAQALAQDDGVAVSTMAQQLGLTEGEVTLALPDECVVTIDGVHTESILIQLPEWGKVTTIVHSFGSIFEFKNPFPKGKTAHGYYNIMGKEGLHGHLKIDQVKHIAFVSKPFKAMESHYIGFYTHDGHCVFKVYLGRDKSRQLFPQQIEAFQVLKKEFIA</sequence>
<dbReference type="RefSeq" id="WP_248009265.1">
    <property type="nucleotide sequence ID" value="NZ_JAJHVV010000007.1"/>
</dbReference>
<accession>A0A9X1XJT5</accession>
<dbReference type="CDD" id="cd16829">
    <property type="entry name" value="ChuX_HutX-like"/>
    <property type="match status" value="1"/>
</dbReference>